<dbReference type="EMBL" id="BAAAUD010000053">
    <property type="protein sequence ID" value="GAA2962694.1"/>
    <property type="molecule type" value="Genomic_DNA"/>
</dbReference>
<reference evidence="3" key="1">
    <citation type="journal article" date="2019" name="Int. J. Syst. Evol. Microbiol.">
        <title>The Global Catalogue of Microorganisms (GCM) 10K type strain sequencing project: providing services to taxonomists for standard genome sequencing and annotation.</title>
        <authorList>
            <consortium name="The Broad Institute Genomics Platform"/>
            <consortium name="The Broad Institute Genome Sequencing Center for Infectious Disease"/>
            <person name="Wu L."/>
            <person name="Ma J."/>
        </authorList>
    </citation>
    <scope>NUCLEOTIDE SEQUENCE [LARGE SCALE GENOMIC DNA]</scope>
    <source>
        <strain evidence="3">JCM 9088</strain>
    </source>
</reference>
<proteinExistence type="predicted"/>
<accession>A0ABP6K5S5</accession>
<evidence type="ECO:0000313" key="3">
    <source>
        <dbReference type="Proteomes" id="UP001500403"/>
    </source>
</evidence>
<dbReference type="Proteomes" id="UP001500403">
    <property type="component" value="Unassembled WGS sequence"/>
</dbReference>
<feature type="compositionally biased region" description="Basic and acidic residues" evidence="1">
    <location>
        <begin position="87"/>
        <end position="97"/>
    </location>
</feature>
<feature type="compositionally biased region" description="Basic residues" evidence="1">
    <location>
        <begin position="130"/>
        <end position="145"/>
    </location>
</feature>
<organism evidence="2 3">
    <name type="scientific">Streptomyces enissocaesilis</name>
    <dbReference type="NCBI Taxonomy" id="332589"/>
    <lineage>
        <taxon>Bacteria</taxon>
        <taxon>Bacillati</taxon>
        <taxon>Actinomycetota</taxon>
        <taxon>Actinomycetes</taxon>
        <taxon>Kitasatosporales</taxon>
        <taxon>Streptomycetaceae</taxon>
        <taxon>Streptomyces</taxon>
        <taxon>Streptomyces rochei group</taxon>
    </lineage>
</organism>
<comment type="caution">
    <text evidence="2">The sequence shown here is derived from an EMBL/GenBank/DDBJ whole genome shotgun (WGS) entry which is preliminary data.</text>
</comment>
<feature type="compositionally biased region" description="Basic and acidic residues" evidence="1">
    <location>
        <begin position="105"/>
        <end position="124"/>
    </location>
</feature>
<feature type="compositionally biased region" description="Basic residues" evidence="1">
    <location>
        <begin position="60"/>
        <end position="69"/>
    </location>
</feature>
<keyword evidence="3" id="KW-1185">Reference proteome</keyword>
<dbReference type="InterPro" id="IPR040701">
    <property type="entry name" value="Bact_RF_family2"/>
</dbReference>
<gene>
    <name evidence="2" type="ORF">GCM10010446_55270</name>
</gene>
<evidence type="ECO:0000313" key="2">
    <source>
        <dbReference type="EMBL" id="GAA2962694.1"/>
    </source>
</evidence>
<name>A0ABP6K5S5_9ACTN</name>
<sequence>MDLSFLTPLYERSGPWASACADTSIADGSTPRRRELSACQEETRAGLLVPTGGERERRAVHGAPPRRLKPLAVETDHGGRSAGQDSRLPDEGVERAGRAHARKRAAAELGRRVAAGGRHDRGRGDPGPAGRRRHAGRGARGRPRRAAAVVAA</sequence>
<dbReference type="Pfam" id="PF18844">
    <property type="entry name" value="baeRF_family2"/>
    <property type="match status" value="1"/>
</dbReference>
<dbReference type="RefSeq" id="WP_344498535.1">
    <property type="nucleotide sequence ID" value="NZ_BAAAUD010000053.1"/>
</dbReference>
<evidence type="ECO:0000256" key="1">
    <source>
        <dbReference type="SAM" id="MobiDB-lite"/>
    </source>
</evidence>
<feature type="compositionally biased region" description="Basic and acidic residues" evidence="1">
    <location>
        <begin position="30"/>
        <end position="44"/>
    </location>
</feature>
<feature type="region of interest" description="Disordered" evidence="1">
    <location>
        <begin position="23"/>
        <end position="152"/>
    </location>
</feature>
<protein>
    <submittedName>
        <fullName evidence="2">Uncharacterized protein</fullName>
    </submittedName>
</protein>